<keyword evidence="3 7" id="KW-0418">Kinase</keyword>
<keyword evidence="5" id="KW-1133">Transmembrane helix</keyword>
<dbReference type="EMBL" id="JAPDDT010000003">
    <property type="protein sequence ID" value="MCW1922779.1"/>
    <property type="molecule type" value="Genomic_DNA"/>
</dbReference>
<proteinExistence type="predicted"/>
<comment type="caution">
    <text evidence="7">The sequence shown here is derived from an EMBL/GenBank/DDBJ whole genome shotgun (WGS) entry which is preliminary data.</text>
</comment>
<feature type="transmembrane region" description="Helical" evidence="5">
    <location>
        <begin position="405"/>
        <end position="427"/>
    </location>
</feature>
<keyword evidence="5" id="KW-0472">Membrane</keyword>
<evidence type="ECO:0000259" key="6">
    <source>
        <dbReference type="PROSITE" id="PS50011"/>
    </source>
</evidence>
<gene>
    <name evidence="7" type="ORF">OKA05_09470</name>
</gene>
<dbReference type="Pfam" id="PF00069">
    <property type="entry name" value="Pkinase"/>
    <property type="match status" value="1"/>
</dbReference>
<protein>
    <submittedName>
        <fullName evidence="7">Serine/threonine protein kinase</fullName>
    </submittedName>
</protein>
<keyword evidence="4" id="KW-0067">ATP-binding</keyword>
<keyword evidence="1" id="KW-0808">Transferase</keyword>
<evidence type="ECO:0000313" key="7">
    <source>
        <dbReference type="EMBL" id="MCW1922779.1"/>
    </source>
</evidence>
<dbReference type="GO" id="GO:0004674">
    <property type="term" value="F:protein serine/threonine kinase activity"/>
    <property type="evidence" value="ECO:0007669"/>
    <property type="project" value="UniProtKB-KW"/>
</dbReference>
<evidence type="ECO:0000256" key="4">
    <source>
        <dbReference type="ARBA" id="ARBA00022840"/>
    </source>
</evidence>
<dbReference type="InterPro" id="IPR000719">
    <property type="entry name" value="Prot_kinase_dom"/>
</dbReference>
<dbReference type="CDD" id="cd14014">
    <property type="entry name" value="STKc_PknB_like"/>
    <property type="match status" value="1"/>
</dbReference>
<keyword evidence="5" id="KW-0812">Transmembrane</keyword>
<feature type="domain" description="Protein kinase" evidence="6">
    <location>
        <begin position="81"/>
        <end position="378"/>
    </location>
</feature>
<evidence type="ECO:0000256" key="3">
    <source>
        <dbReference type="ARBA" id="ARBA00022777"/>
    </source>
</evidence>
<keyword evidence="7" id="KW-0723">Serine/threonine-protein kinase</keyword>
<dbReference type="Proteomes" id="UP001320876">
    <property type="component" value="Unassembled WGS sequence"/>
</dbReference>
<dbReference type="PROSITE" id="PS50011">
    <property type="entry name" value="PROTEIN_KINASE_DOM"/>
    <property type="match status" value="1"/>
</dbReference>
<name>A0ABT3GHP9_9BACT</name>
<dbReference type="SMART" id="SM00220">
    <property type="entry name" value="S_TKc"/>
    <property type="match status" value="1"/>
</dbReference>
<accession>A0ABT3GHP9</accession>
<reference evidence="7 8" key="1">
    <citation type="submission" date="2022-10" db="EMBL/GenBank/DDBJ databases">
        <title>Luteolibacter arcticus strain CCTCC AB 2014275, whole genome shotgun sequencing project.</title>
        <authorList>
            <person name="Zhao G."/>
            <person name="Shen L."/>
        </authorList>
    </citation>
    <scope>NUCLEOTIDE SEQUENCE [LARGE SCALE GENOMIC DNA]</scope>
    <source>
        <strain evidence="7 8">CCTCC AB 2014275</strain>
    </source>
</reference>
<keyword evidence="2" id="KW-0547">Nucleotide-binding</keyword>
<dbReference type="PANTHER" id="PTHR43289">
    <property type="entry name" value="MITOGEN-ACTIVATED PROTEIN KINASE KINASE KINASE 20-RELATED"/>
    <property type="match status" value="1"/>
</dbReference>
<evidence type="ECO:0000256" key="1">
    <source>
        <dbReference type="ARBA" id="ARBA00022679"/>
    </source>
</evidence>
<dbReference type="InterPro" id="IPR008271">
    <property type="entry name" value="Ser/Thr_kinase_AS"/>
</dbReference>
<evidence type="ECO:0000256" key="2">
    <source>
        <dbReference type="ARBA" id="ARBA00022741"/>
    </source>
</evidence>
<dbReference type="SUPFAM" id="SSF56112">
    <property type="entry name" value="Protein kinase-like (PK-like)"/>
    <property type="match status" value="1"/>
</dbReference>
<evidence type="ECO:0000313" key="8">
    <source>
        <dbReference type="Proteomes" id="UP001320876"/>
    </source>
</evidence>
<dbReference type="PANTHER" id="PTHR43289:SF6">
    <property type="entry name" value="SERINE_THREONINE-PROTEIN KINASE NEKL-3"/>
    <property type="match status" value="1"/>
</dbReference>
<sequence>MNPSINEMLFTAAANFRESAVRRAFLQFACHGDEARLKRLEEMLEIQEDAEDFFDLQPVAPAMNEFTGEGEAGLDARIGPYHLIDRLGAGGCGVVYLAEQREPVKRKVALKIVRLGMDTESVIARFNLEREALAMMDHPNIARVLDGGATPSGRPYFVMELVDGEKITDYCDRKRLGIRARLELFTLVCEAIQHAHQKGVIHRDIKPSNVLVREHDGRAEPKVIDFGIAKATGGGLDAEGTVTMAGQIIGTPAYMSPEQAEGGVDIDTRTDIYSLGALLCELLTGRPPLTHDHFKDRGIEEIRTIVRESDTGVPSVRLRDIPQDDIGRIAGDRGVDPQRLPSMLAGDLDWIVMKAVETERHRRYETANGLAMDVQRYLHEEAVLARPPSRRYLLAKLVRRNRVTFAAAGIALFGLLGGLTLSTWLFLRERDARQEQARLRLVAEEARAKAEAGDLVTQAAVRLKYNDDEEADRLLDGLPAERVPRSLEAVGTLMRVANWNLGKGRLDAAAERFYLLGHVLTSVDMTDSQYISFDLLSVMTAVCEWGEPGQFEELRLLVIKRFADTANPVVAEHVVKATLLKPASPAILEKILPLARVLEGSLDDPPTGKGPHMVAWREFSLALMAYRQGEGHFEEAAELARSSLARSTSSDHRAVSNHLILAMIDMQQRRAPASDIPLTEMRRKVDLWTKEPLQLLNADGTLWYNQWAVLILLREAEKMSAERGG</sequence>
<evidence type="ECO:0000256" key="5">
    <source>
        <dbReference type="SAM" id="Phobius"/>
    </source>
</evidence>
<dbReference type="PROSITE" id="PS00108">
    <property type="entry name" value="PROTEIN_KINASE_ST"/>
    <property type="match status" value="1"/>
</dbReference>
<dbReference type="Gene3D" id="1.10.510.10">
    <property type="entry name" value="Transferase(Phosphotransferase) domain 1"/>
    <property type="match status" value="1"/>
</dbReference>
<dbReference type="RefSeq" id="WP_264486887.1">
    <property type="nucleotide sequence ID" value="NZ_JAPDDT010000003.1"/>
</dbReference>
<dbReference type="InterPro" id="IPR011009">
    <property type="entry name" value="Kinase-like_dom_sf"/>
</dbReference>
<keyword evidence="8" id="KW-1185">Reference proteome</keyword>
<organism evidence="7 8">
    <name type="scientific">Luteolibacter arcticus</name>
    <dbReference type="NCBI Taxonomy" id="1581411"/>
    <lineage>
        <taxon>Bacteria</taxon>
        <taxon>Pseudomonadati</taxon>
        <taxon>Verrucomicrobiota</taxon>
        <taxon>Verrucomicrobiia</taxon>
        <taxon>Verrucomicrobiales</taxon>
        <taxon>Verrucomicrobiaceae</taxon>
        <taxon>Luteolibacter</taxon>
    </lineage>
</organism>